<evidence type="ECO:0000313" key="2">
    <source>
        <dbReference type="EMBL" id="QHT68745.1"/>
    </source>
</evidence>
<dbReference type="Proteomes" id="UP000480178">
    <property type="component" value="Chromosome"/>
</dbReference>
<sequence length="245" mass="27984">MNQDNFNINRLFNFIQRQVSLNLPPMLIAAGGIFGLLLVVSLFVAYFDPRDIREINSFYLTVFFIGGFIFTSRIFSELNSPQKSYFYLTLPVSTLEKVIGSWVLSSPVYVVVFSVGIFIIYLITGLVAGGNHASIPDMFDKHYFQSMGVYMVTQTVFFLGAAYFRNYNFLKTLLALFVLQVIIGSYSGLLGWMLFGSKLQSEDFSGGFQYFVEYTIPQIAHVLFWYLLAPFLLVVSYFSLKERQV</sequence>
<keyword evidence="1" id="KW-0472">Membrane</keyword>
<evidence type="ECO:0000313" key="3">
    <source>
        <dbReference type="Proteomes" id="UP000480178"/>
    </source>
</evidence>
<feature type="transmembrane region" description="Helical" evidence="1">
    <location>
        <begin position="173"/>
        <end position="195"/>
    </location>
</feature>
<feature type="transmembrane region" description="Helical" evidence="1">
    <location>
        <begin position="99"/>
        <end position="123"/>
    </location>
</feature>
<reference evidence="2 3" key="1">
    <citation type="submission" date="2020-01" db="EMBL/GenBank/DDBJ databases">
        <authorList>
            <person name="Kim M.K."/>
        </authorList>
    </citation>
    <scope>NUCLEOTIDE SEQUENCE [LARGE SCALE GENOMIC DNA]</scope>
    <source>
        <strain evidence="2 3">172606-1</strain>
    </source>
</reference>
<keyword evidence="1" id="KW-0812">Transmembrane</keyword>
<protein>
    <recommendedName>
        <fullName evidence="4">ABC transporter permease</fullName>
    </recommendedName>
</protein>
<dbReference type="RefSeq" id="WP_162444750.1">
    <property type="nucleotide sequence ID" value="NZ_CP048222.1"/>
</dbReference>
<dbReference type="KEGG" id="rhoz:GXP67_19890"/>
<feature type="transmembrane region" description="Helical" evidence="1">
    <location>
        <begin position="215"/>
        <end position="240"/>
    </location>
</feature>
<dbReference type="EMBL" id="CP048222">
    <property type="protein sequence ID" value="QHT68745.1"/>
    <property type="molecule type" value="Genomic_DNA"/>
</dbReference>
<keyword evidence="3" id="KW-1185">Reference proteome</keyword>
<keyword evidence="1" id="KW-1133">Transmembrane helix</keyword>
<feature type="transmembrane region" description="Helical" evidence="1">
    <location>
        <begin position="58"/>
        <end position="78"/>
    </location>
</feature>
<evidence type="ECO:0000256" key="1">
    <source>
        <dbReference type="SAM" id="Phobius"/>
    </source>
</evidence>
<organism evidence="2 3">
    <name type="scientific">Rhodocytophaga rosea</name>
    <dbReference type="NCBI Taxonomy" id="2704465"/>
    <lineage>
        <taxon>Bacteria</taxon>
        <taxon>Pseudomonadati</taxon>
        <taxon>Bacteroidota</taxon>
        <taxon>Cytophagia</taxon>
        <taxon>Cytophagales</taxon>
        <taxon>Rhodocytophagaceae</taxon>
        <taxon>Rhodocytophaga</taxon>
    </lineage>
</organism>
<name>A0A6C0GL55_9BACT</name>
<feature type="transmembrane region" description="Helical" evidence="1">
    <location>
        <begin position="21"/>
        <end position="46"/>
    </location>
</feature>
<evidence type="ECO:0008006" key="4">
    <source>
        <dbReference type="Google" id="ProtNLM"/>
    </source>
</evidence>
<proteinExistence type="predicted"/>
<gene>
    <name evidence="2" type="ORF">GXP67_19890</name>
</gene>
<feature type="transmembrane region" description="Helical" evidence="1">
    <location>
        <begin position="143"/>
        <end position="164"/>
    </location>
</feature>
<accession>A0A6C0GL55</accession>
<dbReference type="AlphaFoldDB" id="A0A6C0GL55"/>